<dbReference type="Proteomes" id="UP000286947">
    <property type="component" value="Unassembled WGS sequence"/>
</dbReference>
<evidence type="ECO:0000313" key="2">
    <source>
        <dbReference type="EMBL" id="RUS66359.1"/>
    </source>
</evidence>
<comment type="caution">
    <text evidence="2">The sequence shown here is derived from an EMBL/GenBank/DDBJ whole genome shotgun (WGS) entry which is preliminary data.</text>
</comment>
<evidence type="ECO:0000313" key="3">
    <source>
        <dbReference type="Proteomes" id="UP000286947"/>
    </source>
</evidence>
<gene>
    <name evidence="2" type="ORF">CUZ56_02085</name>
</gene>
<protein>
    <submittedName>
        <fullName evidence="2">Uncharacterized protein</fullName>
    </submittedName>
</protein>
<sequence length="52" mass="5455">MEGGATAGLAGACQRANLLLSGGQYKSSCVKSASNGRVEDRDAQKLRWSKAR</sequence>
<feature type="region of interest" description="Disordered" evidence="1">
    <location>
        <begin position="28"/>
        <end position="52"/>
    </location>
</feature>
<proteinExistence type="predicted"/>
<evidence type="ECO:0000256" key="1">
    <source>
        <dbReference type="SAM" id="MobiDB-lite"/>
    </source>
</evidence>
<accession>A0A433SCB0</accession>
<dbReference type="AlphaFoldDB" id="A0A433SCB0"/>
<name>A0A433SCB0_9BURK</name>
<reference evidence="2 3" key="1">
    <citation type="submission" date="2018-01" db="EMBL/GenBank/DDBJ databases">
        <title>Saezia sanguinis gen. nov., sp. nov., in the order Burkholderiales isolated from human blood.</title>
        <authorList>
            <person name="Medina-Pascual M.J."/>
            <person name="Valdezate S."/>
            <person name="Monzon S."/>
            <person name="Cuesta I."/>
            <person name="Carrasco G."/>
            <person name="Villalon P."/>
            <person name="Saez-Nieto J.A."/>
        </authorList>
    </citation>
    <scope>NUCLEOTIDE SEQUENCE [LARGE SCALE GENOMIC DNA]</scope>
    <source>
        <strain evidence="2 3">CNM695-12</strain>
    </source>
</reference>
<dbReference type="EMBL" id="PQSP01000005">
    <property type="protein sequence ID" value="RUS66359.1"/>
    <property type="molecule type" value="Genomic_DNA"/>
</dbReference>
<keyword evidence="3" id="KW-1185">Reference proteome</keyword>
<organism evidence="2 3">
    <name type="scientific">Saezia sanguinis</name>
    <dbReference type="NCBI Taxonomy" id="1965230"/>
    <lineage>
        <taxon>Bacteria</taxon>
        <taxon>Pseudomonadati</taxon>
        <taxon>Pseudomonadota</taxon>
        <taxon>Betaproteobacteria</taxon>
        <taxon>Burkholderiales</taxon>
        <taxon>Saeziaceae</taxon>
        <taxon>Saezia</taxon>
    </lineage>
</organism>